<feature type="binding site" evidence="8">
    <location>
        <position position="212"/>
    </location>
    <ligand>
        <name>Zn(2+)</name>
        <dbReference type="ChEBI" id="CHEBI:29105"/>
        <label>1</label>
    </ligand>
</feature>
<dbReference type="FunFam" id="2.60.260.20:FF:000005">
    <property type="entry name" value="Chaperone protein dnaJ 1, mitochondrial"/>
    <property type="match status" value="1"/>
</dbReference>
<dbReference type="InterPro" id="IPR012724">
    <property type="entry name" value="DnaJ"/>
</dbReference>
<feature type="repeat" description="CXXCXGXG motif" evidence="8">
    <location>
        <begin position="172"/>
        <end position="179"/>
    </location>
</feature>
<dbReference type="GO" id="GO:0009408">
    <property type="term" value="P:response to heat"/>
    <property type="evidence" value="ECO:0007669"/>
    <property type="project" value="InterPro"/>
</dbReference>
<feature type="binding site" evidence="8">
    <location>
        <position position="155"/>
    </location>
    <ligand>
        <name>Zn(2+)</name>
        <dbReference type="ChEBI" id="CHEBI:29105"/>
        <label>1</label>
    </ligand>
</feature>
<dbReference type="SUPFAM" id="SSF49493">
    <property type="entry name" value="HSP40/DnaJ peptide-binding domain"/>
    <property type="match status" value="2"/>
</dbReference>
<dbReference type="SUPFAM" id="SSF46565">
    <property type="entry name" value="Chaperone J-domain"/>
    <property type="match status" value="1"/>
</dbReference>
<dbReference type="PANTHER" id="PTHR43096">
    <property type="entry name" value="DNAJ HOMOLOG 1, MITOCHONDRIAL-RELATED"/>
    <property type="match status" value="1"/>
</dbReference>
<dbReference type="Pfam" id="PF01556">
    <property type="entry name" value="DnaJ_C"/>
    <property type="match status" value="1"/>
</dbReference>
<evidence type="ECO:0000259" key="11">
    <source>
        <dbReference type="PROSITE" id="PS51188"/>
    </source>
</evidence>
<keyword evidence="4 8" id="KW-0862">Zinc</keyword>
<protein>
    <recommendedName>
        <fullName evidence="7 8">Chaperone protein DnaJ</fullName>
    </recommendedName>
</protein>
<gene>
    <name evidence="8" type="primary">dnaJ</name>
    <name evidence="12" type="ORF">BIP78_1517</name>
</gene>
<feature type="binding site" evidence="8">
    <location>
        <position position="172"/>
    </location>
    <ligand>
        <name>Zn(2+)</name>
        <dbReference type="ChEBI" id="CHEBI:29105"/>
        <label>2</label>
    </ligand>
</feature>
<proteinExistence type="inferred from homology"/>
<dbReference type="InterPro" id="IPR008971">
    <property type="entry name" value="HSP40/DnaJ_pept-bd"/>
</dbReference>
<dbReference type="PROSITE" id="PS00636">
    <property type="entry name" value="DNAJ_1"/>
    <property type="match status" value="1"/>
</dbReference>
<feature type="binding site" evidence="8">
    <location>
        <position position="158"/>
    </location>
    <ligand>
        <name>Zn(2+)</name>
        <dbReference type="ChEBI" id="CHEBI:29105"/>
        <label>1</label>
    </ligand>
</feature>
<comment type="subcellular location">
    <subcellularLocation>
        <location evidence="8">Cytoplasm</location>
    </subcellularLocation>
</comment>
<name>A0A410FW80_BIPS1</name>
<dbReference type="Pfam" id="PF00684">
    <property type="entry name" value="DnaJ_CXXCXGXG"/>
    <property type="match status" value="1"/>
</dbReference>
<dbReference type="HAMAP" id="MF_01152">
    <property type="entry name" value="DnaJ"/>
    <property type="match status" value="1"/>
</dbReference>
<evidence type="ECO:0000313" key="12">
    <source>
        <dbReference type="EMBL" id="QAA77283.1"/>
    </source>
</evidence>
<dbReference type="GO" id="GO:0006260">
    <property type="term" value="P:DNA replication"/>
    <property type="evidence" value="ECO:0007669"/>
    <property type="project" value="UniProtKB-KW"/>
</dbReference>
<organism evidence="12 13">
    <name type="scientific">Bipolaricaulis sibiricus</name>
    <dbReference type="NCBI Taxonomy" id="2501609"/>
    <lineage>
        <taxon>Bacteria</taxon>
        <taxon>Candidatus Bipolaricaulota</taxon>
        <taxon>Candidatus Bipolaricaulia</taxon>
        <taxon>Candidatus Bipolaricaulales</taxon>
        <taxon>Candidatus Bipolaricaulaceae</taxon>
        <taxon>Candidatus Bipolaricaulis</taxon>
    </lineage>
</organism>
<keyword evidence="8" id="KW-0963">Cytoplasm</keyword>
<dbReference type="PANTHER" id="PTHR43096:SF52">
    <property type="entry name" value="DNAJ HOMOLOG 1, MITOCHONDRIAL-RELATED"/>
    <property type="match status" value="1"/>
</dbReference>
<evidence type="ECO:0000256" key="2">
    <source>
        <dbReference type="ARBA" id="ARBA00022737"/>
    </source>
</evidence>
<dbReference type="NCBIfam" id="NF008035">
    <property type="entry name" value="PRK10767.1"/>
    <property type="match status" value="1"/>
</dbReference>
<dbReference type="InterPro" id="IPR001623">
    <property type="entry name" value="DnaJ_domain"/>
</dbReference>
<dbReference type="Pfam" id="PF00226">
    <property type="entry name" value="DnaJ"/>
    <property type="match status" value="1"/>
</dbReference>
<dbReference type="GO" id="GO:0031072">
    <property type="term" value="F:heat shock protein binding"/>
    <property type="evidence" value="ECO:0007669"/>
    <property type="project" value="InterPro"/>
</dbReference>
<dbReference type="PROSITE" id="PS50076">
    <property type="entry name" value="DNAJ_2"/>
    <property type="match status" value="1"/>
</dbReference>
<evidence type="ECO:0000256" key="3">
    <source>
        <dbReference type="ARBA" id="ARBA00022771"/>
    </source>
</evidence>
<sequence length="369" mass="40353">MPQDYYQVLGVDRGASPDEIKRAFRRLAKECHPDACQGDKKEAERKFRKIAEAYEVLSDPQKRAQYDRFGHAGPDQGFDFGPGDFRRTREAFGEFFGGRGFEDLFSMFFGEGMRTRERTGRAQRGEDLEYRVRLSLEDAAFGAKLRATAARYASCERCRGSGLAPGTKLVTCPTCKGRGQIEYRQSSMFGMFVNVRACPECGGAGELAESPCPSCGGHGRVREKAEITIEVPGGVEDGARLRLAGQGNAGVAGGPPGDLYVTVEIQPHPVFRRRGQDLEVDLPVHYGTLALGGTVKVPTLDGQADLKIPAGTDPDAVLTVPGQGLPRGRRRGDLLVRLKVVVPKKLSRQQKRLLEELTSSLPPTELPSR</sequence>
<keyword evidence="8" id="KW-0346">Stress response</keyword>
<keyword evidence="3 8" id="KW-0863">Zinc-finger</keyword>
<feature type="binding site" evidence="8">
    <location>
        <position position="175"/>
    </location>
    <ligand>
        <name>Zn(2+)</name>
        <dbReference type="ChEBI" id="CHEBI:29105"/>
        <label>2</label>
    </ligand>
</feature>
<dbReference type="KEGG" id="bih:BIP78_1517"/>
<evidence type="ECO:0000259" key="10">
    <source>
        <dbReference type="PROSITE" id="PS50076"/>
    </source>
</evidence>
<accession>A0A410FW80</accession>
<feature type="zinc finger region" description="CR-type" evidence="9">
    <location>
        <begin position="142"/>
        <end position="224"/>
    </location>
</feature>
<dbReference type="GO" id="GO:0005524">
    <property type="term" value="F:ATP binding"/>
    <property type="evidence" value="ECO:0007669"/>
    <property type="project" value="InterPro"/>
</dbReference>
<evidence type="ECO:0000256" key="9">
    <source>
        <dbReference type="PROSITE-ProRule" id="PRU00546"/>
    </source>
</evidence>
<dbReference type="InterPro" id="IPR002939">
    <property type="entry name" value="DnaJ_C"/>
</dbReference>
<dbReference type="PROSITE" id="PS51188">
    <property type="entry name" value="ZF_CR"/>
    <property type="match status" value="1"/>
</dbReference>
<dbReference type="SMART" id="SM00271">
    <property type="entry name" value="DnaJ"/>
    <property type="match status" value="1"/>
</dbReference>
<comment type="subunit">
    <text evidence="8">Homodimer.</text>
</comment>
<feature type="repeat" description="CXXCXGXG motif" evidence="8">
    <location>
        <begin position="212"/>
        <end position="219"/>
    </location>
</feature>
<dbReference type="CDD" id="cd10747">
    <property type="entry name" value="DnaJ_C"/>
    <property type="match status" value="1"/>
</dbReference>
<dbReference type="CDD" id="cd10719">
    <property type="entry name" value="DnaJ_zf"/>
    <property type="match status" value="1"/>
</dbReference>
<feature type="domain" description="J" evidence="10">
    <location>
        <begin position="4"/>
        <end position="70"/>
    </location>
</feature>
<comment type="domain">
    <text evidence="8">The J domain is necessary and sufficient to stimulate DnaK ATPase activity. Zinc center 1 plays an important role in the autonomous, DnaK-independent chaperone activity of DnaJ. Zinc center 2 is essential for interaction with DnaK and for DnaJ activity.</text>
</comment>
<dbReference type="CDD" id="cd06257">
    <property type="entry name" value="DnaJ"/>
    <property type="match status" value="1"/>
</dbReference>
<dbReference type="InterPro" id="IPR001305">
    <property type="entry name" value="HSP_DnaJ_Cys-rich_dom"/>
</dbReference>
<evidence type="ECO:0000256" key="8">
    <source>
        <dbReference type="HAMAP-Rule" id="MF_01152"/>
    </source>
</evidence>
<dbReference type="Proteomes" id="UP000287233">
    <property type="component" value="Chromosome"/>
</dbReference>
<dbReference type="Gene3D" id="2.60.260.20">
    <property type="entry name" value="Urease metallochaperone UreE, N-terminal domain"/>
    <property type="match status" value="2"/>
</dbReference>
<dbReference type="InterPro" id="IPR018253">
    <property type="entry name" value="DnaJ_domain_CS"/>
</dbReference>
<dbReference type="PRINTS" id="PR00625">
    <property type="entry name" value="JDOMAIN"/>
</dbReference>
<feature type="repeat" description="CXXCXGXG motif" evidence="8">
    <location>
        <begin position="198"/>
        <end position="205"/>
    </location>
</feature>
<dbReference type="InterPro" id="IPR036410">
    <property type="entry name" value="HSP_DnaJ_Cys-rich_dom_sf"/>
</dbReference>
<evidence type="ECO:0000313" key="13">
    <source>
        <dbReference type="Proteomes" id="UP000287233"/>
    </source>
</evidence>
<dbReference type="NCBIfam" id="TIGR02349">
    <property type="entry name" value="DnaJ_bact"/>
    <property type="match status" value="1"/>
</dbReference>
<feature type="binding site" evidence="8">
    <location>
        <position position="198"/>
    </location>
    <ligand>
        <name>Zn(2+)</name>
        <dbReference type="ChEBI" id="CHEBI:29105"/>
        <label>2</label>
    </ligand>
</feature>
<dbReference type="GO" id="GO:0005737">
    <property type="term" value="C:cytoplasm"/>
    <property type="evidence" value="ECO:0007669"/>
    <property type="project" value="UniProtKB-SubCell"/>
</dbReference>
<evidence type="ECO:0000256" key="7">
    <source>
        <dbReference type="ARBA" id="ARBA00067609"/>
    </source>
</evidence>
<comment type="cofactor">
    <cofactor evidence="8">
        <name>Zn(2+)</name>
        <dbReference type="ChEBI" id="CHEBI:29105"/>
    </cofactor>
    <text evidence="8">Binds 2 Zn(2+) ions per monomer.</text>
</comment>
<keyword evidence="2 8" id="KW-0677">Repeat</keyword>
<dbReference type="GO" id="GO:0008270">
    <property type="term" value="F:zinc ion binding"/>
    <property type="evidence" value="ECO:0007669"/>
    <property type="project" value="UniProtKB-UniRule"/>
</dbReference>
<evidence type="ECO:0000256" key="1">
    <source>
        <dbReference type="ARBA" id="ARBA00022723"/>
    </source>
</evidence>
<comment type="similarity">
    <text evidence="6 8">Belongs to the DnaJ family.</text>
</comment>
<keyword evidence="5 8" id="KW-0143">Chaperone</keyword>
<feature type="binding site" evidence="8">
    <location>
        <position position="215"/>
    </location>
    <ligand>
        <name>Zn(2+)</name>
        <dbReference type="ChEBI" id="CHEBI:29105"/>
        <label>1</label>
    </ligand>
</feature>
<dbReference type="Gene3D" id="2.10.230.10">
    <property type="entry name" value="Heat shock protein DnaJ, cysteine-rich domain"/>
    <property type="match status" value="1"/>
</dbReference>
<dbReference type="Gene3D" id="1.10.287.110">
    <property type="entry name" value="DnaJ domain"/>
    <property type="match status" value="1"/>
</dbReference>
<evidence type="ECO:0000256" key="4">
    <source>
        <dbReference type="ARBA" id="ARBA00022833"/>
    </source>
</evidence>
<keyword evidence="1 8" id="KW-0479">Metal-binding</keyword>
<feature type="domain" description="CR-type" evidence="11">
    <location>
        <begin position="142"/>
        <end position="224"/>
    </location>
</feature>
<dbReference type="GO" id="GO:0051082">
    <property type="term" value="F:unfolded protein binding"/>
    <property type="evidence" value="ECO:0007669"/>
    <property type="project" value="UniProtKB-UniRule"/>
</dbReference>
<dbReference type="AlphaFoldDB" id="A0A410FW80"/>
<feature type="repeat" description="CXXCXGXG motif" evidence="8">
    <location>
        <begin position="155"/>
        <end position="162"/>
    </location>
</feature>
<dbReference type="SUPFAM" id="SSF57938">
    <property type="entry name" value="DnaJ/Hsp40 cysteine-rich domain"/>
    <property type="match status" value="1"/>
</dbReference>
<dbReference type="EMBL" id="CP034928">
    <property type="protein sequence ID" value="QAA77283.1"/>
    <property type="molecule type" value="Genomic_DNA"/>
</dbReference>
<keyword evidence="8" id="KW-0235">DNA replication</keyword>
<feature type="binding site" evidence="8">
    <location>
        <position position="201"/>
    </location>
    <ligand>
        <name>Zn(2+)</name>
        <dbReference type="ChEBI" id="CHEBI:29105"/>
        <label>2</label>
    </ligand>
</feature>
<evidence type="ECO:0000256" key="5">
    <source>
        <dbReference type="ARBA" id="ARBA00023186"/>
    </source>
</evidence>
<dbReference type="InterPro" id="IPR036869">
    <property type="entry name" value="J_dom_sf"/>
</dbReference>
<evidence type="ECO:0000256" key="6">
    <source>
        <dbReference type="ARBA" id="ARBA00061004"/>
    </source>
</evidence>
<dbReference type="GO" id="GO:0042026">
    <property type="term" value="P:protein refolding"/>
    <property type="evidence" value="ECO:0007669"/>
    <property type="project" value="TreeGrafter"/>
</dbReference>
<dbReference type="FunFam" id="2.10.230.10:FF:000002">
    <property type="entry name" value="Molecular chaperone DnaJ"/>
    <property type="match status" value="1"/>
</dbReference>
<reference evidence="13" key="1">
    <citation type="submission" date="2018-12" db="EMBL/GenBank/DDBJ databases">
        <title>Complete genome sequence of an uncultured bacterium of the candidate phylum Bipolaricaulota.</title>
        <authorList>
            <person name="Kadnikov V.V."/>
            <person name="Mardanov A.V."/>
            <person name="Beletsky A.V."/>
            <person name="Frank Y.A."/>
            <person name="Karnachuk O.V."/>
            <person name="Ravin N.V."/>
        </authorList>
    </citation>
    <scope>NUCLEOTIDE SEQUENCE [LARGE SCALE GENOMIC DNA]</scope>
</reference>
<comment type="function">
    <text evidence="8">Participates actively in the response to hyperosmotic and heat shock by preventing the aggregation of stress-denatured proteins and by disaggregating proteins, also in an autonomous, DnaK-independent fashion. Unfolded proteins bind initially to DnaJ; upon interaction with the DnaJ-bound protein, DnaK hydrolyzes its bound ATP, resulting in the formation of a stable complex. GrpE releases ADP from DnaK; ATP binding to DnaK triggers the release of the substrate protein, thus completing the reaction cycle. Several rounds of ATP-dependent interactions between DnaJ, DnaK and GrpE are required for fully efficient folding. Also involved, together with DnaK and GrpE, in the DNA replication of plasmids through activation of initiation proteins.</text>
</comment>